<dbReference type="Proteomes" id="UP000267921">
    <property type="component" value="Unassembled WGS sequence"/>
</dbReference>
<dbReference type="InterPro" id="IPR007352">
    <property type="entry name" value="DUF420"/>
</dbReference>
<feature type="transmembrane region" description="Helical" evidence="1">
    <location>
        <begin position="6"/>
        <end position="21"/>
    </location>
</feature>
<dbReference type="Proteomes" id="UP000198669">
    <property type="component" value="Unassembled WGS sequence"/>
</dbReference>
<dbReference type="EMBL" id="FNMU01000002">
    <property type="protein sequence ID" value="SDW41276.1"/>
    <property type="molecule type" value="Genomic_DNA"/>
</dbReference>
<reference evidence="2 5" key="1">
    <citation type="submission" date="2016-10" db="EMBL/GenBank/DDBJ databases">
        <title>Methanohalophilus halophilus.</title>
        <authorList>
            <person name="L'haridon S."/>
        </authorList>
    </citation>
    <scope>NUCLEOTIDE SEQUENCE [LARGE SCALE GENOMIC DNA]</scope>
    <source>
        <strain evidence="2 5">Z-7982</strain>
    </source>
</reference>
<evidence type="ECO:0000256" key="1">
    <source>
        <dbReference type="SAM" id="Phobius"/>
    </source>
</evidence>
<dbReference type="AlphaFoldDB" id="A0A1L3Q4M6"/>
<name>A0A1L3Q4M6_9EURY</name>
<keyword evidence="1" id="KW-0472">Membrane</keyword>
<dbReference type="EMBL" id="RJJG01000004">
    <property type="protein sequence ID" value="RNI08858.1"/>
    <property type="molecule type" value="Genomic_DNA"/>
</dbReference>
<dbReference type="KEGG" id="mhaz:BHR79_10140"/>
<proteinExistence type="predicted"/>
<evidence type="ECO:0000313" key="4">
    <source>
        <dbReference type="EMBL" id="SDW41276.1"/>
    </source>
</evidence>
<keyword evidence="5" id="KW-1185">Reference proteome</keyword>
<organism evidence="2 5">
    <name type="scientific">Methanohalophilus halophilus</name>
    <dbReference type="NCBI Taxonomy" id="2177"/>
    <lineage>
        <taxon>Archaea</taxon>
        <taxon>Methanobacteriati</taxon>
        <taxon>Methanobacteriota</taxon>
        <taxon>Stenosarchaea group</taxon>
        <taxon>Methanomicrobia</taxon>
        <taxon>Methanosarcinales</taxon>
        <taxon>Methanosarcinaceae</taxon>
        <taxon>Methanohalophilus</taxon>
    </lineage>
</organism>
<dbReference type="Pfam" id="PF04238">
    <property type="entry name" value="DUF420"/>
    <property type="match status" value="1"/>
</dbReference>
<gene>
    <name evidence="2" type="ORF">BHR79_10140</name>
    <name evidence="3" type="ORF">EFE40_05120</name>
    <name evidence="4" type="ORF">SAMN04515625_0948</name>
</gene>
<feature type="transmembrane region" description="Helical" evidence="1">
    <location>
        <begin position="102"/>
        <end position="125"/>
    </location>
</feature>
<accession>A0A1L3Q4M6</accession>
<reference evidence="3 7" key="3">
    <citation type="submission" date="2018-10" db="EMBL/GenBank/DDBJ databases">
        <title>Cultivation of a novel Methanohalophilus strain from Kebrit Deep of the Red Sea and a genomic comparison of members of the genus Methanohalophilus.</title>
        <authorList>
            <person name="Guan Y."/>
            <person name="Ngugi D.K."/>
            <person name="Stingl U."/>
        </authorList>
    </citation>
    <scope>NUCLEOTIDE SEQUENCE [LARGE SCALE GENOMIC DNA]</scope>
    <source>
        <strain evidence="3 7">DSM 3094</strain>
    </source>
</reference>
<evidence type="ECO:0000313" key="5">
    <source>
        <dbReference type="Proteomes" id="UP000186879"/>
    </source>
</evidence>
<sequence length="127" mass="14891">MLNLIIQTILIIIILVSIYLVRNNKTKLHCRIMGFALFAQLLLTIFFMYPAMSGVRSTYYFNTFFNIELLFHHGLGLFVLLLGLYVELLVMGRVKDILNRFIAMKLIAALWFLSYLLGVHIYLVMYY</sequence>
<dbReference type="STRING" id="2177.BHR79_10140"/>
<dbReference type="EMBL" id="CP017921">
    <property type="protein sequence ID" value="APH39798.1"/>
    <property type="molecule type" value="Genomic_DNA"/>
</dbReference>
<feature type="transmembrane region" description="Helical" evidence="1">
    <location>
        <begin position="69"/>
        <end position="90"/>
    </location>
</feature>
<evidence type="ECO:0000313" key="7">
    <source>
        <dbReference type="Proteomes" id="UP000267921"/>
    </source>
</evidence>
<keyword evidence="1" id="KW-1133">Transmembrane helix</keyword>
<feature type="transmembrane region" description="Helical" evidence="1">
    <location>
        <begin position="28"/>
        <end position="49"/>
    </location>
</feature>
<evidence type="ECO:0000313" key="2">
    <source>
        <dbReference type="EMBL" id="APH39798.1"/>
    </source>
</evidence>
<evidence type="ECO:0000313" key="6">
    <source>
        <dbReference type="Proteomes" id="UP000198669"/>
    </source>
</evidence>
<evidence type="ECO:0000313" key="3">
    <source>
        <dbReference type="EMBL" id="RNI08858.1"/>
    </source>
</evidence>
<keyword evidence="1" id="KW-0812">Transmembrane</keyword>
<protein>
    <submittedName>
        <fullName evidence="3">DUF420 domain-containing protein</fullName>
    </submittedName>
    <submittedName>
        <fullName evidence="4">Putative membrane protein</fullName>
    </submittedName>
</protein>
<reference evidence="4 6" key="2">
    <citation type="submission" date="2016-10" db="EMBL/GenBank/DDBJ databases">
        <authorList>
            <person name="de Groot N.N."/>
        </authorList>
    </citation>
    <scope>NUCLEOTIDE SEQUENCE [LARGE SCALE GENOMIC DNA]</scope>
    <source>
        <strain evidence="4 6">Z-7982</strain>
    </source>
</reference>
<dbReference type="Proteomes" id="UP000186879">
    <property type="component" value="Chromosome"/>
</dbReference>